<name>A0A410PVJ3_9FIRM</name>
<dbReference type="Proteomes" id="UP000287601">
    <property type="component" value="Chromosome"/>
</dbReference>
<dbReference type="EMBL" id="CP035281">
    <property type="protein sequence ID" value="QAT42928.1"/>
    <property type="molecule type" value="Genomic_DNA"/>
</dbReference>
<evidence type="ECO:0000313" key="2">
    <source>
        <dbReference type="Proteomes" id="UP000287601"/>
    </source>
</evidence>
<dbReference type="AlphaFoldDB" id="A0A410PVJ3"/>
<evidence type="ECO:0000313" key="1">
    <source>
        <dbReference type="EMBL" id="QAT42928.1"/>
    </source>
</evidence>
<reference evidence="1 2" key="1">
    <citation type="submission" date="2019-01" db="EMBL/GenBank/DDBJ databases">
        <title>Draft genomes of a novel of Aminipila strains.</title>
        <authorList>
            <person name="Ma S."/>
        </authorList>
    </citation>
    <scope>NUCLEOTIDE SEQUENCE [LARGE SCALE GENOMIC DNA]</scope>
    <source>
        <strain evidence="2">JN-39</strain>
    </source>
</reference>
<dbReference type="RefSeq" id="WP_128745577.1">
    <property type="nucleotide sequence ID" value="NZ_CP035281.1"/>
</dbReference>
<keyword evidence="2" id="KW-1185">Reference proteome</keyword>
<protein>
    <submittedName>
        <fullName evidence="1">Uncharacterized protein</fullName>
    </submittedName>
</protein>
<organism evidence="1 2">
    <name type="scientific">Aminipila luticellarii</name>
    <dbReference type="NCBI Taxonomy" id="2507160"/>
    <lineage>
        <taxon>Bacteria</taxon>
        <taxon>Bacillati</taxon>
        <taxon>Bacillota</taxon>
        <taxon>Clostridia</taxon>
        <taxon>Peptostreptococcales</taxon>
        <taxon>Anaerovoracaceae</taxon>
        <taxon>Aminipila</taxon>
    </lineage>
</organism>
<proteinExistence type="predicted"/>
<dbReference type="Pfam" id="PF20116">
    <property type="entry name" value="DUF6506"/>
    <property type="match status" value="1"/>
</dbReference>
<gene>
    <name evidence="1" type="ORF">EQM06_06585</name>
</gene>
<dbReference type="InterPro" id="IPR045441">
    <property type="entry name" value="DUF6506"/>
</dbReference>
<dbReference type="KEGG" id="amij:EQM06_06585"/>
<dbReference type="OrthoDB" id="1551162at2"/>
<accession>A0A410PVJ3</accession>
<sequence>MKKKYVFLLMGSHYDPEEHKACFETEKQITYILTVRSFEEACDKVSILEKEGVGAIELCGAFGKEKAQQLIERTHNKIAIGYVTNEASQNDLFAKFFSNFG</sequence>